<dbReference type="STRING" id="573501.SAMN04487999_2593"/>
<name>A0A1M5Z0X2_9FLAO</name>
<dbReference type="EMBL" id="QOVN01000003">
    <property type="protein sequence ID" value="RXG29768.1"/>
    <property type="molecule type" value="Genomic_DNA"/>
</dbReference>
<reference evidence="5 8" key="3">
    <citation type="submission" date="2018-07" db="EMBL/GenBank/DDBJ databases">
        <title>Leeuwenhoekiella genomics.</title>
        <authorList>
            <person name="Tahon G."/>
            <person name="Willems A."/>
        </authorList>
    </citation>
    <scope>NUCLEOTIDE SEQUENCE [LARGE SCALE GENOMIC DNA]</scope>
    <source>
        <strain evidence="5 8">LMG 24856</strain>
    </source>
</reference>
<keyword evidence="8" id="KW-1185">Reference proteome</keyword>
<dbReference type="GO" id="GO:0016757">
    <property type="term" value="F:glycosyltransferase activity"/>
    <property type="evidence" value="ECO:0007669"/>
    <property type="project" value="UniProtKB-KW"/>
</dbReference>
<evidence type="ECO:0000256" key="1">
    <source>
        <dbReference type="ARBA" id="ARBA00006739"/>
    </source>
</evidence>
<evidence type="ECO:0000256" key="2">
    <source>
        <dbReference type="ARBA" id="ARBA00022676"/>
    </source>
</evidence>
<dbReference type="InterPro" id="IPR029044">
    <property type="entry name" value="Nucleotide-diphossugar_trans"/>
</dbReference>
<keyword evidence="3 6" id="KW-0808">Transferase</keyword>
<dbReference type="CDD" id="cd00761">
    <property type="entry name" value="Glyco_tranf_GTA_type"/>
    <property type="match status" value="1"/>
</dbReference>
<evidence type="ECO:0000313" key="7">
    <source>
        <dbReference type="Proteomes" id="UP000184240"/>
    </source>
</evidence>
<dbReference type="SUPFAM" id="SSF53448">
    <property type="entry name" value="Nucleotide-diphospho-sugar transferases"/>
    <property type="match status" value="1"/>
</dbReference>
<dbReference type="Gene3D" id="3.90.550.10">
    <property type="entry name" value="Spore Coat Polysaccharide Biosynthesis Protein SpsA, Chain A"/>
    <property type="match status" value="1"/>
</dbReference>
<evidence type="ECO:0000313" key="5">
    <source>
        <dbReference type="EMBL" id="RXG29768.1"/>
    </source>
</evidence>
<dbReference type="RefSeq" id="WP_072983657.1">
    <property type="nucleotide sequence ID" value="NZ_FQXT01000004.1"/>
</dbReference>
<dbReference type="InterPro" id="IPR001173">
    <property type="entry name" value="Glyco_trans_2-like"/>
</dbReference>
<accession>A0A1M5Z0X2</accession>
<organism evidence="6 7">
    <name type="scientific">Leeuwenhoekiella palythoae</name>
    <dbReference type="NCBI Taxonomy" id="573501"/>
    <lineage>
        <taxon>Bacteria</taxon>
        <taxon>Pseudomonadati</taxon>
        <taxon>Bacteroidota</taxon>
        <taxon>Flavobacteriia</taxon>
        <taxon>Flavobacteriales</taxon>
        <taxon>Flavobacteriaceae</taxon>
        <taxon>Leeuwenhoekiella</taxon>
    </lineage>
</organism>
<dbReference type="AlphaFoldDB" id="A0A1M5Z0X2"/>
<dbReference type="Proteomes" id="UP000290037">
    <property type="component" value="Unassembled WGS sequence"/>
</dbReference>
<reference evidence="7" key="1">
    <citation type="submission" date="2016-11" db="EMBL/GenBank/DDBJ databases">
        <authorList>
            <person name="Varghese N."/>
            <person name="Submissions S."/>
        </authorList>
    </citation>
    <scope>NUCLEOTIDE SEQUENCE [LARGE SCALE GENOMIC DNA]</scope>
    <source>
        <strain evidence="7">DSM 19859</strain>
    </source>
</reference>
<proteinExistence type="inferred from homology"/>
<dbReference type="EMBL" id="FQXT01000004">
    <property type="protein sequence ID" value="SHI17932.1"/>
    <property type="molecule type" value="Genomic_DNA"/>
</dbReference>
<sequence length="513" mass="58477">MILLIHNNKHPVEILKDGQPLDMYIQKQAVSAACFLLAEKFPKEFFVWVHQDLKGNLNIDFFKAHSNTIEMLSYAANKSLVISEEMGYVDQSVFFRIQPNVKYPTWLMSGSAGYISCKALNHFRSFLPMYANFDLFLCVLAKVGMPKGLRAYSEPRLIKKPDYSGISFSKNTNATYSAIGALLGKKWLLIFELQRLMYSRKMNPIQLAKTYLTKSLSYSEIPNLEIDDANQNEAESRLSFDIVIPTLGRKEVLKQTLEDLAVQSLLPKCVIIIEQNSNSDSVSELDYLYTVSWPFEIKHTFTHQTGACNARNLALDQVEADWVFLADDDLRIPNDFLQSANSFIQNEKPQAFTVSCLQQGEVEQEDTVIQWPSFGSGCSFVKASALKSIRFDMALEHGFGEDADFGMQLRKSGVDILYNPFLKLLHLKAPVGGFRKSVDKPWQSENLSPKPAPTVLASILKHATPSQIKGYKTLLFLKFYRLQKNKNPFSYFLHMQKRWKVSLFWAEKLSNTK</sequence>
<evidence type="ECO:0000313" key="6">
    <source>
        <dbReference type="EMBL" id="SHI17932.1"/>
    </source>
</evidence>
<feature type="domain" description="Glycosyltransferase 2-like" evidence="4">
    <location>
        <begin position="242"/>
        <end position="368"/>
    </location>
</feature>
<dbReference type="PANTHER" id="PTHR43179">
    <property type="entry name" value="RHAMNOSYLTRANSFERASE WBBL"/>
    <property type="match status" value="1"/>
</dbReference>
<dbReference type="PANTHER" id="PTHR43179:SF12">
    <property type="entry name" value="GALACTOFURANOSYLTRANSFERASE GLFT2"/>
    <property type="match status" value="1"/>
</dbReference>
<keyword evidence="2" id="KW-0328">Glycosyltransferase</keyword>
<evidence type="ECO:0000259" key="4">
    <source>
        <dbReference type="Pfam" id="PF00535"/>
    </source>
</evidence>
<reference evidence="6" key="2">
    <citation type="submission" date="2016-11" db="EMBL/GenBank/DDBJ databases">
        <authorList>
            <person name="Jaros S."/>
            <person name="Januszkiewicz K."/>
            <person name="Wedrychowicz H."/>
        </authorList>
    </citation>
    <scope>NUCLEOTIDE SEQUENCE [LARGE SCALE GENOMIC DNA]</scope>
    <source>
        <strain evidence="6">DSM 19859</strain>
    </source>
</reference>
<dbReference type="Pfam" id="PF00535">
    <property type="entry name" value="Glycos_transf_2"/>
    <property type="match status" value="1"/>
</dbReference>
<dbReference type="OrthoDB" id="1326385at2"/>
<evidence type="ECO:0000256" key="3">
    <source>
        <dbReference type="ARBA" id="ARBA00022679"/>
    </source>
</evidence>
<evidence type="ECO:0000313" key="8">
    <source>
        <dbReference type="Proteomes" id="UP000290037"/>
    </source>
</evidence>
<protein>
    <submittedName>
        <fullName evidence="6">Glycosyl transferase family 2</fullName>
    </submittedName>
</protein>
<comment type="similarity">
    <text evidence="1">Belongs to the glycosyltransferase 2 family.</text>
</comment>
<gene>
    <name evidence="5" type="ORF">DSM01_1870</name>
    <name evidence="6" type="ORF">SAMN04487999_2593</name>
</gene>
<dbReference type="Proteomes" id="UP000184240">
    <property type="component" value="Unassembled WGS sequence"/>
</dbReference>